<reference evidence="1" key="1">
    <citation type="submission" date="2022-07" db="EMBL/GenBank/DDBJ databases">
        <title>Genome Sequence of Citrobacter portucalensis from Edible Snails.</title>
        <authorList>
            <person name="Okafor A.C."/>
            <person name="Ogbo F.C."/>
            <person name="Ruppitsch W."/>
            <person name="Allerberger F."/>
        </authorList>
    </citation>
    <scope>NUCLEOTIDE SEQUENCE</scope>
    <source>
        <strain evidence="1">Igbk 7</strain>
    </source>
</reference>
<organism evidence="1 2">
    <name type="scientific">Citrobacter portucalensis</name>
    <dbReference type="NCBI Taxonomy" id="1639133"/>
    <lineage>
        <taxon>Bacteria</taxon>
        <taxon>Pseudomonadati</taxon>
        <taxon>Pseudomonadota</taxon>
        <taxon>Gammaproteobacteria</taxon>
        <taxon>Enterobacterales</taxon>
        <taxon>Enterobacteriaceae</taxon>
        <taxon>Citrobacter</taxon>
        <taxon>Citrobacter freundii complex</taxon>
    </lineage>
</organism>
<proteinExistence type="predicted"/>
<dbReference type="EMBL" id="JANDBG010000040">
    <property type="protein sequence ID" value="MCX9004712.1"/>
    <property type="molecule type" value="Genomic_DNA"/>
</dbReference>
<comment type="caution">
    <text evidence="1">The sequence shown here is derived from an EMBL/GenBank/DDBJ whole genome shotgun (WGS) entry which is preliminary data.</text>
</comment>
<dbReference type="Proteomes" id="UP001207430">
    <property type="component" value="Unassembled WGS sequence"/>
</dbReference>
<sequence length="188" mass="21049">MTSIVNVVQGCIEPAFQLNREQECWAVVEDNPGATNKKLLVNGSGIYGFSLDSPHVSKPVWKFLKPSSLSGMCSVCDGVFVTSYKSYDYFVVIDLKSFAATGAVKQVITGIHLCEWIYSVLKLHGHLTRQVKYVGVISKLSRRRQSYKRGSVRSQLPQPDVSHGFPVFTLENETRLSLTDICKYVHNM</sequence>
<protein>
    <submittedName>
        <fullName evidence="1">Uncharacterized protein</fullName>
    </submittedName>
</protein>
<dbReference type="AlphaFoldDB" id="A0AAW5W7P8"/>
<evidence type="ECO:0000313" key="1">
    <source>
        <dbReference type="EMBL" id="MCX9004712.1"/>
    </source>
</evidence>
<accession>A0AAW5W7P8</accession>
<name>A0AAW5W7P8_9ENTR</name>
<gene>
    <name evidence="1" type="ORF">NLN86_24170</name>
</gene>
<evidence type="ECO:0000313" key="2">
    <source>
        <dbReference type="Proteomes" id="UP001207430"/>
    </source>
</evidence>
<dbReference type="RefSeq" id="WP_267449774.1">
    <property type="nucleotide sequence ID" value="NZ_JANDBG010000040.1"/>
</dbReference>